<dbReference type="InterPro" id="IPR010372">
    <property type="entry name" value="DNA_pol3_delta_N"/>
</dbReference>
<comment type="similarity">
    <text evidence="7">Belongs to the DNA polymerase HolA subunit family.</text>
</comment>
<dbReference type="Gene3D" id="1.20.272.10">
    <property type="match status" value="1"/>
</dbReference>
<dbReference type="GO" id="GO:0003887">
    <property type="term" value="F:DNA-directed DNA polymerase activity"/>
    <property type="evidence" value="ECO:0007669"/>
    <property type="project" value="UniProtKB-KW"/>
</dbReference>
<dbReference type="SUPFAM" id="SSF48019">
    <property type="entry name" value="post-AAA+ oligomerization domain-like"/>
    <property type="match status" value="1"/>
</dbReference>
<evidence type="ECO:0000256" key="5">
    <source>
        <dbReference type="ARBA" id="ARBA00022705"/>
    </source>
</evidence>
<name>A0A2Z5U488_9STRE</name>
<keyword evidence="6" id="KW-0239">DNA-directed DNA polymerase</keyword>
<evidence type="ECO:0000256" key="8">
    <source>
        <dbReference type="ARBA" id="ARBA00049244"/>
    </source>
</evidence>
<dbReference type="AlphaFoldDB" id="A0A2Z5U488"/>
<dbReference type="EC" id="2.7.7.7" evidence="1"/>
<dbReference type="PANTHER" id="PTHR34388">
    <property type="entry name" value="DNA POLYMERASE III SUBUNIT DELTA"/>
    <property type="match status" value="1"/>
</dbReference>
<comment type="catalytic activity">
    <reaction evidence="8">
        <text>DNA(n) + a 2'-deoxyribonucleoside 5'-triphosphate = DNA(n+1) + diphosphate</text>
        <dbReference type="Rhea" id="RHEA:22508"/>
        <dbReference type="Rhea" id="RHEA-COMP:17339"/>
        <dbReference type="Rhea" id="RHEA-COMP:17340"/>
        <dbReference type="ChEBI" id="CHEBI:33019"/>
        <dbReference type="ChEBI" id="CHEBI:61560"/>
        <dbReference type="ChEBI" id="CHEBI:173112"/>
        <dbReference type="EC" id="2.7.7.7"/>
    </reaction>
</comment>
<dbReference type="EMBL" id="AP018400">
    <property type="protein sequence ID" value="BBA92953.1"/>
    <property type="molecule type" value="Genomic_DNA"/>
</dbReference>
<evidence type="ECO:0000259" key="10">
    <source>
        <dbReference type="Pfam" id="PF21694"/>
    </source>
</evidence>
<evidence type="ECO:0000313" key="12">
    <source>
        <dbReference type="Proteomes" id="UP000269331"/>
    </source>
</evidence>
<dbReference type="Gene3D" id="3.40.50.300">
    <property type="entry name" value="P-loop containing nucleotide triphosphate hydrolases"/>
    <property type="match status" value="1"/>
</dbReference>
<evidence type="ECO:0000256" key="4">
    <source>
        <dbReference type="ARBA" id="ARBA00022695"/>
    </source>
</evidence>
<protein>
    <recommendedName>
        <fullName evidence="2">DNA polymerase III subunit delta</fullName>
        <ecNumber evidence="1">2.7.7.7</ecNumber>
    </recommendedName>
</protein>
<dbReference type="KEGG" id="srq:SR187_6745"/>
<evidence type="ECO:0000256" key="2">
    <source>
        <dbReference type="ARBA" id="ARBA00017703"/>
    </source>
</evidence>
<dbReference type="GO" id="GO:0009360">
    <property type="term" value="C:DNA polymerase III complex"/>
    <property type="evidence" value="ECO:0007669"/>
    <property type="project" value="InterPro"/>
</dbReference>
<proteinExistence type="inferred from homology"/>
<evidence type="ECO:0000256" key="1">
    <source>
        <dbReference type="ARBA" id="ARBA00012417"/>
    </source>
</evidence>
<organism evidence="11 12">
    <name type="scientific">Streptococcus ruminantium</name>
    <dbReference type="NCBI Taxonomy" id="1917441"/>
    <lineage>
        <taxon>Bacteria</taxon>
        <taxon>Bacillati</taxon>
        <taxon>Bacillota</taxon>
        <taxon>Bacilli</taxon>
        <taxon>Lactobacillales</taxon>
        <taxon>Streptococcaceae</taxon>
        <taxon>Streptococcus</taxon>
    </lineage>
</organism>
<dbReference type="NCBIfam" id="TIGR01128">
    <property type="entry name" value="holA"/>
    <property type="match status" value="1"/>
</dbReference>
<dbReference type="SUPFAM" id="SSF52540">
    <property type="entry name" value="P-loop containing nucleoside triphosphate hydrolases"/>
    <property type="match status" value="1"/>
</dbReference>
<dbReference type="InterPro" id="IPR008921">
    <property type="entry name" value="DNA_pol3_clamp-load_cplx_C"/>
</dbReference>
<sequence>MEEETEDSMTVIGQIEQVKRENLGLLTVLCGEDVGQYQIAKELLLRQIDFSTADLGFAYFDMSEAEYRQVDLDLVSLPFFSDEKVVILDYFSDMTTDKKRYLTDDELKQFEAYLENPVETTRLVILAPGKLDSKRRLVKLLKRDGLILEANPLKEADLKHYFQKEVCRIGLQMDADVFHYLLGKSNFDFAEVSKNLAFLQSYKGQEPIFLADIDAAIPKTLQDNIFDLTQLVLQSKMDQARNLVRDLRLQGEEEIKLIAIMLTQFRTYLQVQILQAQGRGEQQIVAELSEIMGRKVNPFQVKYALRDSRHLSIGFLKKAIKLLIETDFQMKTGQFDKEYLFDLALLKIATT</sequence>
<dbReference type="InterPro" id="IPR048466">
    <property type="entry name" value="DNA_pol3_delta-like_C"/>
</dbReference>
<evidence type="ECO:0000256" key="3">
    <source>
        <dbReference type="ARBA" id="ARBA00022679"/>
    </source>
</evidence>
<dbReference type="Pfam" id="PF21694">
    <property type="entry name" value="DNA_pol3_delta_C"/>
    <property type="match status" value="1"/>
</dbReference>
<feature type="domain" description="DNA polymerase III delta N-terminal" evidence="9">
    <location>
        <begin position="28"/>
        <end position="150"/>
    </location>
</feature>
<keyword evidence="4" id="KW-0548">Nucleotidyltransferase</keyword>
<accession>A0A2Z5U488</accession>
<evidence type="ECO:0000259" key="9">
    <source>
        <dbReference type="Pfam" id="PF06144"/>
    </source>
</evidence>
<evidence type="ECO:0000256" key="6">
    <source>
        <dbReference type="ARBA" id="ARBA00022932"/>
    </source>
</evidence>
<dbReference type="Proteomes" id="UP000269331">
    <property type="component" value="Chromosome"/>
</dbReference>
<evidence type="ECO:0000313" key="11">
    <source>
        <dbReference type="EMBL" id="BBA92953.1"/>
    </source>
</evidence>
<dbReference type="InterPro" id="IPR027417">
    <property type="entry name" value="P-loop_NTPase"/>
</dbReference>
<dbReference type="GO" id="GO:0003677">
    <property type="term" value="F:DNA binding"/>
    <property type="evidence" value="ECO:0007669"/>
    <property type="project" value="InterPro"/>
</dbReference>
<keyword evidence="5" id="KW-0235">DNA replication</keyword>
<dbReference type="PANTHER" id="PTHR34388:SF1">
    <property type="entry name" value="DNA POLYMERASE III SUBUNIT DELTA"/>
    <property type="match status" value="1"/>
</dbReference>
<feature type="domain" description="DNA polymerase III delta subunit-like C-terminal" evidence="10">
    <location>
        <begin position="222"/>
        <end position="348"/>
    </location>
</feature>
<dbReference type="GO" id="GO:0006261">
    <property type="term" value="P:DNA-templated DNA replication"/>
    <property type="evidence" value="ECO:0007669"/>
    <property type="project" value="TreeGrafter"/>
</dbReference>
<dbReference type="InterPro" id="IPR005790">
    <property type="entry name" value="DNA_polIII_delta"/>
</dbReference>
<keyword evidence="3" id="KW-0808">Transferase</keyword>
<reference evidence="11 12" key="1">
    <citation type="journal article" date="2018" name="Genome Biol. Evol.">
        <title>Complete Genome Sequence of Streptococcus ruminantium sp. nov. GUT-187T (=DSM 104980T =JCM 31869T), the Type Strain of S. ruminantium, and Comparison with Genome Sequences of Streptococcus suis Strains.</title>
        <authorList>
            <person name="Tohya M."/>
            <person name="Sekizaki T."/>
            <person name="Miyoshi-Akiyama T."/>
        </authorList>
    </citation>
    <scope>NUCLEOTIDE SEQUENCE [LARGE SCALE GENOMIC DNA]</scope>
    <source>
        <strain evidence="11 12">GUT187T</strain>
    </source>
</reference>
<gene>
    <name evidence="11" type="ORF">SR187_6745</name>
</gene>
<dbReference type="Pfam" id="PF06144">
    <property type="entry name" value="DNA_pol3_delta"/>
    <property type="match status" value="1"/>
</dbReference>
<evidence type="ECO:0000256" key="7">
    <source>
        <dbReference type="ARBA" id="ARBA00034754"/>
    </source>
</evidence>